<dbReference type="InterPro" id="IPR003961">
    <property type="entry name" value="FN3_dom"/>
</dbReference>
<dbReference type="SMART" id="SM00060">
    <property type="entry name" value="FN3"/>
    <property type="match status" value="2"/>
</dbReference>
<keyword evidence="3 10" id="KW-0732">Signal</keyword>
<proteinExistence type="predicted"/>
<feature type="compositionally biased region" description="Polar residues" evidence="8">
    <location>
        <begin position="937"/>
        <end position="958"/>
    </location>
</feature>
<feature type="domain" description="Tyrosine specific protein phosphatases" evidence="12">
    <location>
        <begin position="1396"/>
        <end position="1472"/>
    </location>
</feature>
<keyword evidence="6 9" id="KW-0472">Membrane</keyword>
<sequence>MISITLLVATAGGGLANGFSISPRASTADELGVPACADNNDCVAGGVCVKDDLNIGRCMCSSSCPLNIPVQCLPQNENSCVNMGDNYMRKYNLHNPVCYQKRCICPPIFEPIPIQPPVPGLKSMLPMKCDKRDLSAMIVASPSDSAYKGTQTTIFCCINLDPRGYIPENGVYFVQNGTRKREANTSPYENFSRDIDTLFTVPTCWALTINNVQPSDSGTYQCIVQPMSAKFKTVNTTMEFVVKTPRMIQNVTIQPNATTALIQWDMSEGPMLKIDLELFRRTDRKTRVWRKTNAKSPVLIERLNPATPYTLFVTVIDGQTEPFRLTEQFQTDENISDPPVLEDIRLINAENGRGQMCEVEWKPPRWPRGHITKYFVKVEGKVRYQSGDGKEIVGSHHPSGIDLCSNYDGDEDNFIDPQNFHNFFACKYGPLKPNRNYSATIWAENKAGKSEAVTFHEQCVMDYAEPEFIQPPETMSRTNTSSFGLQFPQAPEETNGPIACYYLAIVPLQSNVSVDALPTPEQIVMDTYDKVLQNNVHTPFHPKNRFFAYIAESYMQYPKQTIVGDGDTKGGVEPCNVLYLTRYEPNDAALAPDLKYTGFLIARVDRDNSLQRSVDSVENSRRYRPILSSISPADLLSTAPLNGQRPRNGYNRNEEFGPRWKRQLVSTSDPAYGFSGYFKPVILQQQATGGSGWFELTLIITLVLLLIAFVAVFFLYILHKRGILKAFCPAIKKEHQRIRHAFNPIPVDDLATEYTIRHKDSDFLFNAEFEALPRAKNLPHTASEKQENKGKNRYNDIKACDITRVKLTPLNDISGSDYVNGNFIKGYNDRKTFIATQGPLENTVGDFWRMIYEHNCKIVIMVTNLRERGREQCAKYWPDEETDEPLVVSNQFEVHTLETHLYADYTVRELRLQPLPPSSPTVHNSKSFSREGPSSPLLESTYSRASISMDSPQRTSSRMANRSDSMSSPSPRPDADYANLPRRPGSTNSNRSSQRHAPTEPMKVLQFHFTAWSDYKAPECTVSLLRLMCKLRKMDEYNRYPVVVHCSAGVGRTGTFIAIDYVMDQCKAEGKADIFGCISKLRMQRNLMVQSLEQYVFIYKALAEYQLFGISDEHVDDFLTHYQKLRFPVNKRERHLSMTEQKLNSDESKPNGVVTSQNGTTYVRIDPKGNERTVYFERNRLSPVPSSNGMGALLNQKFKQFRSGSMAVVDNSRSSLLEEEFLKLQQNIEKPRTTQWAHKNEHAGRNRFDDAVPYDNNRVVLAPLLDYSNTYINASNVKGYFYPFILAQDPLGPETAFDFWRMVNDQNSCTIVMLSPDDSFTAKEKYWPHSPLTTEYLGLKQELVLQLRSEIKYTNYIERKVSYVFKSDRQNASGREITQFAYRHWPLGAAIPNDTASFLDLIASVLEHQSNFSDPGPIILHCRDGSYENGVFCAVSLLLERLRAEKMIDVFQTVKTLQNQRPKMLTKLEQYAFCYDCVADYLETAY</sequence>
<evidence type="ECO:0000313" key="18">
    <source>
        <dbReference type="WBParaSite" id="BXY_1757100.1"/>
    </source>
</evidence>
<dbReference type="InterPro" id="IPR013783">
    <property type="entry name" value="Ig-like_fold"/>
</dbReference>
<feature type="compositionally biased region" description="Polar residues" evidence="8">
    <location>
        <begin position="985"/>
        <end position="996"/>
    </location>
</feature>
<dbReference type="InterPro" id="IPR003595">
    <property type="entry name" value="Tyr_Pase_cat"/>
</dbReference>
<dbReference type="SMART" id="SM00409">
    <property type="entry name" value="IG"/>
    <property type="match status" value="1"/>
</dbReference>
<evidence type="ECO:0000256" key="9">
    <source>
        <dbReference type="SAM" id="Phobius"/>
    </source>
</evidence>
<dbReference type="OrthoDB" id="6058203at2759"/>
<dbReference type="eggNOG" id="KOG4228">
    <property type="taxonomic scope" value="Eukaryota"/>
</dbReference>
<evidence type="ECO:0000259" key="13">
    <source>
        <dbReference type="PROSITE" id="PS50835"/>
    </source>
</evidence>
<dbReference type="WBParaSite" id="BXY_1757100.1">
    <property type="protein sequence ID" value="BXY_1757100.1"/>
    <property type="gene ID" value="BXY_1757100"/>
</dbReference>
<dbReference type="SUPFAM" id="SSF49265">
    <property type="entry name" value="Fibronectin type III"/>
    <property type="match status" value="2"/>
</dbReference>
<keyword evidence="4" id="KW-0378">Hydrolase</keyword>
<dbReference type="InterPro" id="IPR016130">
    <property type="entry name" value="Tyr_Pase_AS"/>
</dbReference>
<dbReference type="PANTHER" id="PTHR19134:SF495">
    <property type="entry name" value="TYROSINE-PROTEIN PHOSPHATASE 69D"/>
    <property type="match status" value="1"/>
</dbReference>
<dbReference type="Pfam" id="PF00102">
    <property type="entry name" value="Y_phosphatase"/>
    <property type="match status" value="3"/>
</dbReference>
<dbReference type="InterPro" id="IPR000387">
    <property type="entry name" value="Tyr_Pase_dom"/>
</dbReference>
<accession>A0A1I7SWY8</accession>
<dbReference type="InterPro" id="IPR029021">
    <property type="entry name" value="Prot-tyrosine_phosphatase-like"/>
</dbReference>
<evidence type="ECO:0000256" key="8">
    <source>
        <dbReference type="SAM" id="MobiDB-lite"/>
    </source>
</evidence>
<keyword evidence="9" id="KW-0812">Transmembrane</keyword>
<dbReference type="GO" id="GO:0045202">
    <property type="term" value="C:synapse"/>
    <property type="evidence" value="ECO:0007669"/>
    <property type="project" value="UniProtKB-ARBA"/>
</dbReference>
<feature type="chain" id="PRO_5035360270" description="protein-tyrosine-phosphatase" evidence="10">
    <location>
        <begin position="17"/>
        <end position="1486"/>
    </location>
</feature>
<protein>
    <recommendedName>
        <fullName evidence="2">protein-tyrosine-phosphatase</fullName>
        <ecNumber evidence="2">3.1.3.48</ecNumber>
    </recommendedName>
</protein>
<evidence type="ECO:0000313" key="14">
    <source>
        <dbReference type="EMBL" id="CAD5216696.1"/>
    </source>
</evidence>
<dbReference type="CDD" id="cd00047">
    <property type="entry name" value="PTPc"/>
    <property type="match status" value="2"/>
</dbReference>
<evidence type="ECO:0000256" key="1">
    <source>
        <dbReference type="ARBA" id="ARBA00004167"/>
    </source>
</evidence>
<feature type="domain" description="Ig-like" evidence="13">
    <location>
        <begin position="119"/>
        <end position="235"/>
    </location>
</feature>
<dbReference type="Gene3D" id="2.60.40.10">
    <property type="entry name" value="Immunoglobulins"/>
    <property type="match status" value="2"/>
</dbReference>
<dbReference type="Proteomes" id="UP000582659">
    <property type="component" value="Unassembled WGS sequence"/>
</dbReference>
<dbReference type="InterPro" id="IPR000242">
    <property type="entry name" value="PTP_cat"/>
</dbReference>
<organism evidence="16 18">
    <name type="scientific">Bursaphelenchus xylophilus</name>
    <name type="common">Pinewood nematode worm</name>
    <name type="synonym">Aphelenchoides xylophilus</name>
    <dbReference type="NCBI Taxonomy" id="6326"/>
    <lineage>
        <taxon>Eukaryota</taxon>
        <taxon>Metazoa</taxon>
        <taxon>Ecdysozoa</taxon>
        <taxon>Nematoda</taxon>
        <taxon>Chromadorea</taxon>
        <taxon>Rhabditida</taxon>
        <taxon>Tylenchina</taxon>
        <taxon>Tylenchomorpha</taxon>
        <taxon>Aphelenchoidea</taxon>
        <taxon>Aphelenchoididae</taxon>
        <taxon>Bursaphelenchus</taxon>
    </lineage>
</organism>
<dbReference type="Proteomes" id="UP000659654">
    <property type="component" value="Unassembled WGS sequence"/>
</dbReference>
<reference evidence="18" key="1">
    <citation type="submission" date="2016-11" db="UniProtKB">
        <authorList>
            <consortium name="WormBaseParasite"/>
        </authorList>
    </citation>
    <scope>IDENTIFICATION</scope>
</reference>
<keyword evidence="17" id="KW-1185">Reference proteome</keyword>
<dbReference type="InterPro" id="IPR036116">
    <property type="entry name" value="FN3_sf"/>
</dbReference>
<feature type="domain" description="Tyrosine specific protein phosphatases" evidence="12">
    <location>
        <begin position="1022"/>
        <end position="1096"/>
    </location>
</feature>
<dbReference type="GO" id="GO:0004725">
    <property type="term" value="F:protein tyrosine phosphatase activity"/>
    <property type="evidence" value="ECO:0007669"/>
    <property type="project" value="UniProtKB-EC"/>
</dbReference>
<evidence type="ECO:0000256" key="7">
    <source>
        <dbReference type="ARBA" id="ARBA00051722"/>
    </source>
</evidence>
<feature type="domain" description="Tyrosine-protein phosphatase" evidence="11">
    <location>
        <begin position="765"/>
        <end position="1105"/>
    </location>
</feature>
<dbReference type="CDD" id="cd00063">
    <property type="entry name" value="FN3"/>
    <property type="match status" value="1"/>
</dbReference>
<dbReference type="EMBL" id="CAJFCV020000002">
    <property type="protein sequence ID" value="CAG9100056.1"/>
    <property type="molecule type" value="Genomic_DNA"/>
</dbReference>
<evidence type="ECO:0000313" key="17">
    <source>
        <dbReference type="Proteomes" id="UP000659654"/>
    </source>
</evidence>
<evidence type="ECO:0000256" key="5">
    <source>
        <dbReference type="ARBA" id="ARBA00022912"/>
    </source>
</evidence>
<comment type="subcellular location">
    <subcellularLocation>
        <location evidence="1">Membrane</location>
        <topology evidence="1">Single-pass membrane protein</topology>
    </subcellularLocation>
</comment>
<dbReference type="InterPro" id="IPR050348">
    <property type="entry name" value="Protein-Tyr_Phosphatase"/>
</dbReference>
<feature type="compositionally biased region" description="Low complexity" evidence="8">
    <location>
        <begin position="959"/>
        <end position="969"/>
    </location>
</feature>
<feature type="signal peptide" evidence="10">
    <location>
        <begin position="1"/>
        <end position="16"/>
    </location>
</feature>
<dbReference type="PROSITE" id="PS50835">
    <property type="entry name" value="IG_LIKE"/>
    <property type="match status" value="1"/>
</dbReference>
<dbReference type="CDD" id="cd00096">
    <property type="entry name" value="Ig"/>
    <property type="match status" value="1"/>
</dbReference>
<evidence type="ECO:0000313" key="16">
    <source>
        <dbReference type="Proteomes" id="UP000095284"/>
    </source>
</evidence>
<dbReference type="SUPFAM" id="SSF52799">
    <property type="entry name" value="(Phosphotyrosine protein) phosphatases II"/>
    <property type="match status" value="2"/>
</dbReference>
<dbReference type="InterPro" id="IPR007110">
    <property type="entry name" value="Ig-like_dom"/>
</dbReference>
<dbReference type="PROSITE" id="PS50055">
    <property type="entry name" value="TYR_PHOSPHATASE_PTP"/>
    <property type="match status" value="2"/>
</dbReference>
<comment type="catalytic activity">
    <reaction evidence="7">
        <text>O-phospho-L-tyrosyl-[protein] + H2O = L-tyrosyl-[protein] + phosphate</text>
        <dbReference type="Rhea" id="RHEA:10684"/>
        <dbReference type="Rhea" id="RHEA-COMP:10136"/>
        <dbReference type="Rhea" id="RHEA-COMP:20101"/>
        <dbReference type="ChEBI" id="CHEBI:15377"/>
        <dbReference type="ChEBI" id="CHEBI:43474"/>
        <dbReference type="ChEBI" id="CHEBI:46858"/>
        <dbReference type="ChEBI" id="CHEBI:61978"/>
        <dbReference type="EC" id="3.1.3.48"/>
    </reaction>
</comment>
<dbReference type="InterPro" id="IPR003599">
    <property type="entry name" value="Ig_sub"/>
</dbReference>
<evidence type="ECO:0000259" key="11">
    <source>
        <dbReference type="PROSITE" id="PS50055"/>
    </source>
</evidence>
<evidence type="ECO:0000256" key="4">
    <source>
        <dbReference type="ARBA" id="ARBA00022801"/>
    </source>
</evidence>
<dbReference type="SMR" id="A0A1I7SWY8"/>
<keyword evidence="5" id="KW-0904">Protein phosphatase</keyword>
<dbReference type="GO" id="GO:0016020">
    <property type="term" value="C:membrane"/>
    <property type="evidence" value="ECO:0007669"/>
    <property type="project" value="UniProtKB-SubCell"/>
</dbReference>
<name>A0A1I7SWY8_BURXY</name>
<feature type="domain" description="Tyrosine-protein phosphatase" evidence="11">
    <location>
        <begin position="1217"/>
        <end position="1481"/>
    </location>
</feature>
<evidence type="ECO:0000259" key="12">
    <source>
        <dbReference type="PROSITE" id="PS50056"/>
    </source>
</evidence>
<dbReference type="PANTHER" id="PTHR19134">
    <property type="entry name" value="RECEPTOR-TYPE TYROSINE-PROTEIN PHOSPHATASE"/>
    <property type="match status" value="1"/>
</dbReference>
<dbReference type="SMART" id="SM00404">
    <property type="entry name" value="PTPc_motif"/>
    <property type="match status" value="2"/>
</dbReference>
<evidence type="ECO:0000256" key="6">
    <source>
        <dbReference type="ARBA" id="ARBA00023136"/>
    </source>
</evidence>
<dbReference type="PROSITE" id="PS00383">
    <property type="entry name" value="TYR_PHOSPHATASE_1"/>
    <property type="match status" value="1"/>
</dbReference>
<evidence type="ECO:0000256" key="3">
    <source>
        <dbReference type="ARBA" id="ARBA00022729"/>
    </source>
</evidence>
<feature type="region of interest" description="Disordered" evidence="8">
    <location>
        <begin position="914"/>
        <end position="999"/>
    </location>
</feature>
<evidence type="ECO:0000256" key="10">
    <source>
        <dbReference type="SAM" id="SignalP"/>
    </source>
</evidence>
<gene>
    <name evidence="14" type="ORF">BXYJ_LOCUS4664</name>
</gene>
<keyword evidence="9" id="KW-1133">Transmembrane helix</keyword>
<feature type="transmembrane region" description="Helical" evidence="9">
    <location>
        <begin position="693"/>
        <end position="718"/>
    </location>
</feature>
<evidence type="ECO:0000256" key="2">
    <source>
        <dbReference type="ARBA" id="ARBA00013064"/>
    </source>
</evidence>
<dbReference type="InterPro" id="IPR036179">
    <property type="entry name" value="Ig-like_dom_sf"/>
</dbReference>
<reference evidence="15" key="2">
    <citation type="submission" date="2020-08" db="EMBL/GenBank/DDBJ databases">
        <authorList>
            <person name="Kikuchi T."/>
        </authorList>
    </citation>
    <scope>NUCLEOTIDE SEQUENCE</scope>
    <source>
        <strain evidence="14">Ka4C1</strain>
    </source>
</reference>
<dbReference type="EC" id="3.1.3.48" evidence="2"/>
<dbReference type="SMART" id="SM00194">
    <property type="entry name" value="PTPc"/>
    <property type="match status" value="2"/>
</dbReference>
<dbReference type="PROSITE" id="PS50056">
    <property type="entry name" value="TYR_PHOSPHATASE_2"/>
    <property type="match status" value="2"/>
</dbReference>
<dbReference type="PRINTS" id="PR00700">
    <property type="entry name" value="PRTYPHPHTASE"/>
</dbReference>
<dbReference type="FunFam" id="3.90.190.10:FF:000102">
    <property type="entry name" value="Receptor-type tyrosine-protein phosphatase"/>
    <property type="match status" value="1"/>
</dbReference>
<dbReference type="Proteomes" id="UP000095284">
    <property type="component" value="Unplaced"/>
</dbReference>
<evidence type="ECO:0000313" key="15">
    <source>
        <dbReference type="EMBL" id="CAG9100056.1"/>
    </source>
</evidence>
<dbReference type="Gene3D" id="3.90.190.10">
    <property type="entry name" value="Protein tyrosine phosphatase superfamily"/>
    <property type="match status" value="2"/>
</dbReference>
<dbReference type="SUPFAM" id="SSF48726">
    <property type="entry name" value="Immunoglobulin"/>
    <property type="match status" value="1"/>
</dbReference>
<dbReference type="EMBL" id="CAJFDI010000002">
    <property type="protein sequence ID" value="CAD5216696.1"/>
    <property type="molecule type" value="Genomic_DNA"/>
</dbReference>